<proteinExistence type="predicted"/>
<dbReference type="AlphaFoldDB" id="A0A5J4X9C5"/>
<reference evidence="2 3" key="1">
    <citation type="submission" date="2019-03" db="EMBL/GenBank/DDBJ databases">
        <title>Single cell metagenomics reveals metabolic interactions within the superorganism composed of flagellate Streblomastix strix and complex community of Bacteroidetes bacteria on its surface.</title>
        <authorList>
            <person name="Treitli S.C."/>
            <person name="Kolisko M."/>
            <person name="Husnik F."/>
            <person name="Keeling P."/>
            <person name="Hampl V."/>
        </authorList>
    </citation>
    <scope>NUCLEOTIDE SEQUENCE [LARGE SCALE GENOMIC DNA]</scope>
    <source>
        <strain evidence="2">ST1C</strain>
    </source>
</reference>
<accession>A0A5J4X9C5</accession>
<protein>
    <submittedName>
        <fullName evidence="2">Uncharacterized protein</fullName>
    </submittedName>
</protein>
<gene>
    <name evidence="2" type="ORF">EZS28_001287</name>
</gene>
<feature type="compositionally biased region" description="Basic and acidic residues" evidence="1">
    <location>
        <begin position="75"/>
        <end position="105"/>
    </location>
</feature>
<sequence>MQHDDNKPIPLNIDQSPSNSIETGRTPQHSQTSNIQQGFDYTTNCRGDFYEKLMPYVTELIDGLDFEIQREMSKLQIEDNQEMEKDKDKQKDKDREKFKDKEKVRQKSFNS</sequence>
<feature type="region of interest" description="Disordered" evidence="1">
    <location>
        <begin position="1"/>
        <end position="39"/>
    </location>
</feature>
<feature type="compositionally biased region" description="Polar residues" evidence="1">
    <location>
        <begin position="13"/>
        <end position="39"/>
    </location>
</feature>
<feature type="region of interest" description="Disordered" evidence="1">
    <location>
        <begin position="75"/>
        <end position="111"/>
    </location>
</feature>
<evidence type="ECO:0000313" key="2">
    <source>
        <dbReference type="EMBL" id="KAA6403185.1"/>
    </source>
</evidence>
<evidence type="ECO:0000313" key="3">
    <source>
        <dbReference type="Proteomes" id="UP000324800"/>
    </source>
</evidence>
<organism evidence="2 3">
    <name type="scientific">Streblomastix strix</name>
    <dbReference type="NCBI Taxonomy" id="222440"/>
    <lineage>
        <taxon>Eukaryota</taxon>
        <taxon>Metamonada</taxon>
        <taxon>Preaxostyla</taxon>
        <taxon>Oxymonadida</taxon>
        <taxon>Streblomastigidae</taxon>
        <taxon>Streblomastix</taxon>
    </lineage>
</organism>
<comment type="caution">
    <text evidence="2">The sequence shown here is derived from an EMBL/GenBank/DDBJ whole genome shotgun (WGS) entry which is preliminary data.</text>
</comment>
<evidence type="ECO:0000256" key="1">
    <source>
        <dbReference type="SAM" id="MobiDB-lite"/>
    </source>
</evidence>
<dbReference type="Proteomes" id="UP000324800">
    <property type="component" value="Unassembled WGS sequence"/>
</dbReference>
<dbReference type="EMBL" id="SNRW01000130">
    <property type="protein sequence ID" value="KAA6403185.1"/>
    <property type="molecule type" value="Genomic_DNA"/>
</dbReference>
<name>A0A5J4X9C5_9EUKA</name>